<dbReference type="RefSeq" id="WP_338668442.1">
    <property type="nucleotide sequence ID" value="NZ_CP146609.1"/>
</dbReference>
<evidence type="ECO:0000313" key="3">
    <source>
        <dbReference type="Proteomes" id="UP001385389"/>
    </source>
</evidence>
<reference evidence="2 3" key="1">
    <citation type="submission" date="2024-03" db="EMBL/GenBank/DDBJ databases">
        <title>Phenotype and Genome Characterization of a Sulfate-Reducing Bacterium Pseudodesulfovibrio sp. strain 5S69, isolated from Petroleum Reservoir in Tatarstan (Russia).</title>
        <authorList>
            <person name="Bidzhieva S.K."/>
            <person name="Kadnikov V."/>
            <person name="Tourova T.P."/>
            <person name="Samigullina S.R."/>
            <person name="Sokolova D.S."/>
            <person name="Poltaraus A.B."/>
            <person name="Avtukh A.N."/>
            <person name="Tereshina V.M."/>
            <person name="Mardanov A.V."/>
            <person name="Nazina T.N."/>
        </authorList>
    </citation>
    <scope>NUCLEOTIDE SEQUENCE [LARGE SCALE GENOMIC DNA]</scope>
    <source>
        <strain evidence="2 3">5S69</strain>
    </source>
</reference>
<name>A0ABZ2IVP4_9BACT</name>
<proteinExistence type="predicted"/>
<feature type="domain" description="WYL" evidence="1">
    <location>
        <begin position="58"/>
        <end position="110"/>
    </location>
</feature>
<gene>
    <name evidence="2" type="ORF">V8V93_00695</name>
</gene>
<organism evidence="2 3">
    <name type="scientific">Pseudodesulfovibrio methanolicus</name>
    <dbReference type="NCBI Taxonomy" id="3126690"/>
    <lineage>
        <taxon>Bacteria</taxon>
        <taxon>Pseudomonadati</taxon>
        <taxon>Thermodesulfobacteriota</taxon>
        <taxon>Desulfovibrionia</taxon>
        <taxon>Desulfovibrionales</taxon>
        <taxon>Desulfovibrionaceae</taxon>
    </lineage>
</organism>
<dbReference type="Pfam" id="PF13280">
    <property type="entry name" value="WYL"/>
    <property type="match status" value="1"/>
</dbReference>
<protein>
    <submittedName>
        <fullName evidence="2">WYL domain-containing protein</fullName>
    </submittedName>
</protein>
<dbReference type="EMBL" id="CP146609">
    <property type="protein sequence ID" value="WWX22730.1"/>
    <property type="molecule type" value="Genomic_DNA"/>
</dbReference>
<dbReference type="InterPro" id="IPR026881">
    <property type="entry name" value="WYL_dom"/>
</dbReference>
<evidence type="ECO:0000313" key="2">
    <source>
        <dbReference type="EMBL" id="WWX22730.1"/>
    </source>
</evidence>
<evidence type="ECO:0000259" key="1">
    <source>
        <dbReference type="Pfam" id="PF13280"/>
    </source>
</evidence>
<dbReference type="Proteomes" id="UP001385389">
    <property type="component" value="Chromosome"/>
</dbReference>
<keyword evidence="3" id="KW-1185">Reference proteome</keyword>
<accession>A0ABZ2IVP4</accession>
<sequence>MGWIAFAVLLIIVIYLFGRKKENSPAGVPVEPREAGLEDEYDPFDGWRRSLTTPWRGQASIEFSYDSNSSGWSHRKVELDEIAEGPEGRVYLHGFCSLRNENRFFRLDRIVGPIACDGAELSGEELFQALAGTALQATPGPCPCSGGARR</sequence>